<accession>A0A089LCY6</accession>
<feature type="chain" id="PRO_5038794070" evidence="1">
    <location>
        <begin position="22"/>
        <end position="544"/>
    </location>
</feature>
<keyword evidence="1" id="KW-0732">Signal</keyword>
<dbReference type="AlphaFoldDB" id="A0A089LCY6"/>
<name>A0A089LCY6_PAEBO</name>
<dbReference type="PROSITE" id="PS51257">
    <property type="entry name" value="PROKAR_LIPOPROTEIN"/>
    <property type="match status" value="1"/>
</dbReference>
<keyword evidence="3" id="KW-1185">Reference proteome</keyword>
<gene>
    <name evidence="2" type="ORF">PBOR_08735</name>
</gene>
<dbReference type="EMBL" id="CP009285">
    <property type="protein sequence ID" value="AIQ57003.1"/>
    <property type="molecule type" value="Genomic_DNA"/>
</dbReference>
<sequence length="544" mass="61956">MNKKGFASLMMASVMTAGMLAGCTGGNNNNQSAGTNTPAASSNQTEGFADYSQGFKEKVSIDIPVYERAFEGWNVTDNYYTRWVQSEFGDKYNIEVNFVPITRSSEVTDYEQLLASHKAPDIIFHYDMPQALTYYGEDVMQTLNYAEIENYAPTYWANLGETIQQYGKVDDKNTFFFAARPEADNFVSIIRKDWVEQVGMKVEDLTSLEKYNEMLAKWKEAGLGVTAGNLIKDFYSYNYAFREWPVDQAYRALYSDVSVADFTSADTERFLRNLNYQYNNGLVDKEFYLRSDDNKVKSEFVAGKTGNYAFYLTNNADVFAATLANNPDAEFAVLPPKAMVPEGYEPQGRAYWPFGFIMGINYETSDEERAAVWMYLEWLSQPENLFKFQNGVEGENYTLDAEGIAVKNPDFKGESVLATNNNKDYWGLVTEIAQYPDAEKTLKSNLRNWSPAGYEYLAEDMVKYYDEVAEFRTPDAMFTVVLEKVNEYKADLNSLFQDLYVKTVLAPEAEFDAAYEEAKKNFLNAGYQEILDEKQAAIDAGQFR</sequence>
<dbReference type="RefSeq" id="WP_042211264.1">
    <property type="nucleotide sequence ID" value="NZ_CP009285.1"/>
</dbReference>
<protein>
    <submittedName>
        <fullName evidence="2">ABC transporter substrate-binding protein</fullName>
    </submittedName>
</protein>
<evidence type="ECO:0000313" key="3">
    <source>
        <dbReference type="Proteomes" id="UP000029518"/>
    </source>
</evidence>
<reference evidence="2" key="1">
    <citation type="submission" date="2014-08" db="EMBL/GenBank/DDBJ databases">
        <title>Comparative genomics of the Paenibacillus odorifer group.</title>
        <authorList>
            <person name="den Bakker H.C."/>
            <person name="Tsai Y.-C.Y.-C."/>
            <person name="Martin N."/>
            <person name="Korlach J."/>
            <person name="Wiedmann M."/>
        </authorList>
    </citation>
    <scope>NUCLEOTIDE SEQUENCE [LARGE SCALE GENOMIC DNA]</scope>
    <source>
        <strain evidence="2">DSM 13188</strain>
    </source>
</reference>
<feature type="signal peptide" evidence="1">
    <location>
        <begin position="1"/>
        <end position="21"/>
    </location>
</feature>
<evidence type="ECO:0000256" key="1">
    <source>
        <dbReference type="SAM" id="SignalP"/>
    </source>
</evidence>
<organism evidence="2 3">
    <name type="scientific">Paenibacillus borealis</name>
    <dbReference type="NCBI Taxonomy" id="160799"/>
    <lineage>
        <taxon>Bacteria</taxon>
        <taxon>Bacillati</taxon>
        <taxon>Bacillota</taxon>
        <taxon>Bacilli</taxon>
        <taxon>Bacillales</taxon>
        <taxon>Paenibacillaceae</taxon>
        <taxon>Paenibacillus</taxon>
    </lineage>
</organism>
<dbReference type="HOGENOM" id="CLU_021021_3_0_9"/>
<dbReference type="OrthoDB" id="2492023at2"/>
<dbReference type="Proteomes" id="UP000029518">
    <property type="component" value="Chromosome"/>
</dbReference>
<dbReference type="KEGG" id="pbd:PBOR_08735"/>
<dbReference type="Gene3D" id="3.40.190.10">
    <property type="entry name" value="Periplasmic binding protein-like II"/>
    <property type="match status" value="2"/>
</dbReference>
<dbReference type="SUPFAM" id="SSF53850">
    <property type="entry name" value="Periplasmic binding protein-like II"/>
    <property type="match status" value="1"/>
</dbReference>
<proteinExistence type="predicted"/>
<evidence type="ECO:0000313" key="2">
    <source>
        <dbReference type="EMBL" id="AIQ57003.1"/>
    </source>
</evidence>